<dbReference type="InterPro" id="IPR003439">
    <property type="entry name" value="ABC_transporter-like_ATP-bd"/>
</dbReference>
<dbReference type="InterPro" id="IPR003593">
    <property type="entry name" value="AAA+_ATPase"/>
</dbReference>
<dbReference type="FunFam" id="3.40.50.300:FF:000042">
    <property type="entry name" value="Maltose/maltodextrin ABC transporter, ATP-binding protein"/>
    <property type="match status" value="1"/>
</dbReference>
<feature type="domain" description="ABC transporter" evidence="4">
    <location>
        <begin position="4"/>
        <end position="235"/>
    </location>
</feature>
<sequence length="381" mass="41630">MAQVTIKDVVKTYPGNVTAVKGINLEIADGEFMVLVGPSGCGKSTTLRMTAGLEEITGGTISIGDRVVNDVPPKDRDIAMVFQNYALYPHMTVYKNMAFGLKLRKFPKAEIDKRVREAAEILGITQLLDRKPKALSGGQRQRVALGRAIVRDPAVFLFDEPLSNLDAKLRVETRAEIKRLHKRLTTTTIYVTHDQEEAMTLGDRVCVMSEGLIQQCDTPITVYDRPVNRFVAAFLGTPPMNFFDGQLVAENGGTWFKSNHGVSVELTGHHAELAAGKVGSEVVMGVRPEGMFLRPTEFASTESQTVNMTVDVTEPLGNTMDVFLSNATNGEGDRATARVKAEPLEENASVKVYLDQSKIHYFEPGKFGVNLTLPELAGVGA</sequence>
<dbReference type="SUPFAM" id="SSF50331">
    <property type="entry name" value="MOP-like"/>
    <property type="match status" value="1"/>
</dbReference>
<dbReference type="PROSITE" id="PS50893">
    <property type="entry name" value="ABC_TRANSPORTER_2"/>
    <property type="match status" value="1"/>
</dbReference>
<dbReference type="InterPro" id="IPR015855">
    <property type="entry name" value="ABC_transpr_MalK-like"/>
</dbReference>
<keyword evidence="2" id="KW-0547">Nucleotide-binding</keyword>
<keyword evidence="3 5" id="KW-0067">ATP-binding</keyword>
<dbReference type="Gene3D" id="3.40.50.300">
    <property type="entry name" value="P-loop containing nucleotide triphosphate hydrolases"/>
    <property type="match status" value="1"/>
</dbReference>
<dbReference type="PROSITE" id="PS00211">
    <property type="entry name" value="ABC_TRANSPORTER_1"/>
    <property type="match status" value="1"/>
</dbReference>
<accession>A0A7X0H569</accession>
<dbReference type="PANTHER" id="PTHR43875">
    <property type="entry name" value="MALTODEXTRIN IMPORT ATP-BINDING PROTEIN MSMX"/>
    <property type="match status" value="1"/>
</dbReference>
<evidence type="ECO:0000313" key="6">
    <source>
        <dbReference type="Proteomes" id="UP000541810"/>
    </source>
</evidence>
<name>A0A7X0H569_9BACT</name>
<reference evidence="5 6" key="1">
    <citation type="submission" date="2020-08" db="EMBL/GenBank/DDBJ databases">
        <title>Genomic Encyclopedia of Type Strains, Phase IV (KMG-IV): sequencing the most valuable type-strain genomes for metagenomic binning, comparative biology and taxonomic classification.</title>
        <authorList>
            <person name="Goeker M."/>
        </authorList>
    </citation>
    <scope>NUCLEOTIDE SEQUENCE [LARGE SCALE GENOMIC DNA]</scope>
    <source>
        <strain evidence="5 6">DSM 103725</strain>
    </source>
</reference>
<evidence type="ECO:0000256" key="1">
    <source>
        <dbReference type="ARBA" id="ARBA00022448"/>
    </source>
</evidence>
<dbReference type="SUPFAM" id="SSF52540">
    <property type="entry name" value="P-loop containing nucleoside triphosphate hydrolases"/>
    <property type="match status" value="1"/>
</dbReference>
<dbReference type="InterPro" id="IPR008995">
    <property type="entry name" value="Mo/tungstate-bd_C_term_dom"/>
</dbReference>
<evidence type="ECO:0000256" key="2">
    <source>
        <dbReference type="ARBA" id="ARBA00022741"/>
    </source>
</evidence>
<dbReference type="GO" id="GO:0016887">
    <property type="term" value="F:ATP hydrolysis activity"/>
    <property type="evidence" value="ECO:0007669"/>
    <property type="project" value="InterPro"/>
</dbReference>
<dbReference type="GO" id="GO:0140359">
    <property type="term" value="F:ABC-type transporter activity"/>
    <property type="evidence" value="ECO:0007669"/>
    <property type="project" value="InterPro"/>
</dbReference>
<keyword evidence="5" id="KW-0762">Sugar transport</keyword>
<dbReference type="Proteomes" id="UP000541810">
    <property type="component" value="Unassembled WGS sequence"/>
</dbReference>
<dbReference type="NCBIfam" id="NF008653">
    <property type="entry name" value="PRK11650.1"/>
    <property type="match status" value="1"/>
</dbReference>
<comment type="caution">
    <text evidence="5">The sequence shown here is derived from an EMBL/GenBank/DDBJ whole genome shotgun (WGS) entry which is preliminary data.</text>
</comment>
<gene>
    <name evidence="5" type="ORF">HNQ40_001068</name>
</gene>
<dbReference type="Pfam" id="PF17912">
    <property type="entry name" value="OB_MalK"/>
    <property type="match status" value="1"/>
</dbReference>
<dbReference type="InterPro" id="IPR017871">
    <property type="entry name" value="ABC_transporter-like_CS"/>
</dbReference>
<dbReference type="GO" id="GO:0005524">
    <property type="term" value="F:ATP binding"/>
    <property type="evidence" value="ECO:0007669"/>
    <property type="project" value="UniProtKB-KW"/>
</dbReference>
<evidence type="ECO:0000259" key="4">
    <source>
        <dbReference type="PROSITE" id="PS50893"/>
    </source>
</evidence>
<evidence type="ECO:0000256" key="3">
    <source>
        <dbReference type="ARBA" id="ARBA00022840"/>
    </source>
</evidence>
<dbReference type="InterPro" id="IPR027417">
    <property type="entry name" value="P-loop_NTPase"/>
</dbReference>
<dbReference type="SMART" id="SM00382">
    <property type="entry name" value="AAA"/>
    <property type="match status" value="1"/>
</dbReference>
<dbReference type="RefSeq" id="WP_184676848.1">
    <property type="nucleotide sequence ID" value="NZ_JACHGY010000001.1"/>
</dbReference>
<protein>
    <submittedName>
        <fullName evidence="5">Multiple sugar transport system ATP-binding protein</fullName>
    </submittedName>
</protein>
<dbReference type="CDD" id="cd03301">
    <property type="entry name" value="ABC_MalK_N"/>
    <property type="match status" value="1"/>
</dbReference>
<dbReference type="EMBL" id="JACHGY010000001">
    <property type="protein sequence ID" value="MBB6429262.1"/>
    <property type="molecule type" value="Genomic_DNA"/>
</dbReference>
<dbReference type="InterPro" id="IPR012340">
    <property type="entry name" value="NA-bd_OB-fold"/>
</dbReference>
<dbReference type="GO" id="GO:0055052">
    <property type="term" value="C:ATP-binding cassette (ABC) transporter complex, substrate-binding subunit-containing"/>
    <property type="evidence" value="ECO:0007669"/>
    <property type="project" value="TreeGrafter"/>
</dbReference>
<keyword evidence="1" id="KW-0813">Transport</keyword>
<organism evidence="5 6">
    <name type="scientific">Algisphaera agarilytica</name>
    <dbReference type="NCBI Taxonomy" id="1385975"/>
    <lineage>
        <taxon>Bacteria</taxon>
        <taxon>Pseudomonadati</taxon>
        <taxon>Planctomycetota</taxon>
        <taxon>Phycisphaerae</taxon>
        <taxon>Phycisphaerales</taxon>
        <taxon>Phycisphaeraceae</taxon>
        <taxon>Algisphaera</taxon>
    </lineage>
</organism>
<dbReference type="PANTHER" id="PTHR43875:SF1">
    <property type="entry name" value="OSMOPROTECTIVE COMPOUNDS UPTAKE ATP-BINDING PROTEIN GGTA"/>
    <property type="match status" value="1"/>
</dbReference>
<dbReference type="AlphaFoldDB" id="A0A7X0H569"/>
<dbReference type="Gene3D" id="2.40.50.140">
    <property type="entry name" value="Nucleic acid-binding proteins"/>
    <property type="match status" value="1"/>
</dbReference>
<dbReference type="Gene3D" id="2.40.50.100">
    <property type="match status" value="1"/>
</dbReference>
<dbReference type="Pfam" id="PF00005">
    <property type="entry name" value="ABC_tran"/>
    <property type="match status" value="1"/>
</dbReference>
<dbReference type="GO" id="GO:0008643">
    <property type="term" value="P:carbohydrate transport"/>
    <property type="evidence" value="ECO:0007669"/>
    <property type="project" value="InterPro"/>
</dbReference>
<proteinExistence type="predicted"/>
<evidence type="ECO:0000313" key="5">
    <source>
        <dbReference type="EMBL" id="MBB6429262.1"/>
    </source>
</evidence>
<keyword evidence="6" id="KW-1185">Reference proteome</keyword>
<dbReference type="InterPro" id="IPR047641">
    <property type="entry name" value="ABC_transpr_MalK/UgpC-like"/>
</dbReference>
<dbReference type="InterPro" id="IPR040582">
    <property type="entry name" value="OB_MalK-like"/>
</dbReference>